<dbReference type="AlphaFoldDB" id="A0A3E3K3H7"/>
<accession>A0A3E3K3H7</accession>
<comment type="caution">
    <text evidence="1">The sequence shown here is derived from an EMBL/GenBank/DDBJ whole genome shotgun (WGS) entry which is preliminary data.</text>
</comment>
<evidence type="ECO:0000313" key="2">
    <source>
        <dbReference type="Proteomes" id="UP000261080"/>
    </source>
</evidence>
<dbReference type="Proteomes" id="UP000261080">
    <property type="component" value="Unassembled WGS sequence"/>
</dbReference>
<dbReference type="EMBL" id="QVLX01000002">
    <property type="protein sequence ID" value="RGE88582.1"/>
    <property type="molecule type" value="Genomic_DNA"/>
</dbReference>
<sequence>MGLLILLLIVIILGSRILDREESRPEDTSREKKKTWEKQKLQGYDLPVGKREREEAEAACKKAMNLTGACYRKAEKGDASNGVLSDADLIKMKEILKKSGLTVSGADAYSTMEHWKKMDRFLLNCQDQKAGEIVMYQIKAGGGLNRMKFVFDGKQMEILETIAEWSQEGKPVVTETIRTRIKKWNYTEKGWFSYELCAPEPPEVSEVVDAGTMIRIRPMDKKCKELSIACVEKLGYQGNNLLCSRWDLSDLSKLDYNGVFESFYEMKYGKKIDYDRYADGIPEEEFETLIMDYIPVTKEELRTFAEYDRESRTYLWVRLGTGNYVPTTFGTSLPEVVDVKENADGTTALTIEAVCLGSGNDCALHHTLKVRFRQNGTFQYLGNEISDEELGRIPPYQYRLGTQWKEADNGQ</sequence>
<dbReference type="Pfam" id="PF19546">
    <property type="entry name" value="DUF6070"/>
    <property type="match status" value="1"/>
</dbReference>
<proteinExistence type="predicted"/>
<gene>
    <name evidence="1" type="ORF">DW016_03285</name>
</gene>
<reference evidence="1 2" key="1">
    <citation type="submission" date="2018-08" db="EMBL/GenBank/DDBJ databases">
        <title>A genome reference for cultivated species of the human gut microbiota.</title>
        <authorList>
            <person name="Zou Y."/>
            <person name="Xue W."/>
            <person name="Luo G."/>
        </authorList>
    </citation>
    <scope>NUCLEOTIDE SEQUENCE [LARGE SCALE GENOMIC DNA]</scope>
    <source>
        <strain evidence="1 2">AF37-2AT</strain>
    </source>
</reference>
<evidence type="ECO:0000313" key="1">
    <source>
        <dbReference type="EMBL" id="RGE88582.1"/>
    </source>
</evidence>
<protein>
    <submittedName>
        <fullName evidence="1">Uncharacterized protein</fullName>
    </submittedName>
</protein>
<keyword evidence="2" id="KW-1185">Reference proteome</keyword>
<name>A0A3E3K3H7_9FIRM</name>
<organism evidence="1 2">
    <name type="scientific">Sellimonas intestinalis</name>
    <dbReference type="NCBI Taxonomy" id="1653434"/>
    <lineage>
        <taxon>Bacteria</taxon>
        <taxon>Bacillati</taxon>
        <taxon>Bacillota</taxon>
        <taxon>Clostridia</taxon>
        <taxon>Lachnospirales</taxon>
        <taxon>Lachnospiraceae</taxon>
        <taxon>Sellimonas</taxon>
    </lineage>
</organism>
<dbReference type="InterPro" id="IPR045714">
    <property type="entry name" value="DUF6070"/>
</dbReference>